<evidence type="ECO:0000313" key="2">
    <source>
        <dbReference type="Proteomes" id="UP000183987"/>
    </source>
</evidence>
<dbReference type="Proteomes" id="UP000183987">
    <property type="component" value="Unassembled WGS sequence"/>
</dbReference>
<organism evidence="1 2">
    <name type="scientific">Loktanella atrilutea</name>
    <dbReference type="NCBI Taxonomy" id="366533"/>
    <lineage>
        <taxon>Bacteria</taxon>
        <taxon>Pseudomonadati</taxon>
        <taxon>Pseudomonadota</taxon>
        <taxon>Alphaproteobacteria</taxon>
        <taxon>Rhodobacterales</taxon>
        <taxon>Roseobacteraceae</taxon>
        <taxon>Loktanella</taxon>
    </lineage>
</organism>
<dbReference type="Pfam" id="PF07386">
    <property type="entry name" value="DUF1499"/>
    <property type="match status" value="1"/>
</dbReference>
<name>A0A1M4UN25_LOKAT</name>
<accession>A0A1M4UN25</accession>
<dbReference type="InterPro" id="IPR010865">
    <property type="entry name" value="DUF1499"/>
</dbReference>
<reference evidence="2" key="1">
    <citation type="submission" date="2016-11" db="EMBL/GenBank/DDBJ databases">
        <authorList>
            <person name="Varghese N."/>
            <person name="Submissions S."/>
        </authorList>
    </citation>
    <scope>NUCLEOTIDE SEQUENCE [LARGE SCALE GENOMIC DNA]</scope>
    <source>
        <strain evidence="2">DSM 29326</strain>
    </source>
</reference>
<evidence type="ECO:0008006" key="3">
    <source>
        <dbReference type="Google" id="ProtNLM"/>
    </source>
</evidence>
<proteinExistence type="predicted"/>
<dbReference type="AlphaFoldDB" id="A0A1M4UN25"/>
<keyword evidence="2" id="KW-1185">Reference proteome</keyword>
<evidence type="ECO:0000313" key="1">
    <source>
        <dbReference type="EMBL" id="SHE57980.1"/>
    </source>
</evidence>
<dbReference type="RefSeq" id="WP_072855843.1">
    <property type="nucleotide sequence ID" value="NZ_FQUE01000001.1"/>
</dbReference>
<dbReference type="OrthoDB" id="8479024at2"/>
<protein>
    <recommendedName>
        <fullName evidence="3">DUF1499 domain-containing protein</fullName>
    </recommendedName>
</protein>
<gene>
    <name evidence="1" type="ORF">SAMN05444339_101789</name>
</gene>
<dbReference type="STRING" id="366533.SAMN05444339_101789"/>
<sequence length="150" mass="15655">MLKKILFGVGVVAVAGVAYVRLSPTDLATYHVAPVATEAGDDAGAHSFKAARQITAPAADVLRAVDSVARQTERTQLVAGSVGEGLMTYETRSALMGYPDYTTVTVVDGPDGPLLVILGRARFGSSDMGVNRERVEAWLAQLGPLVVPAS</sequence>
<dbReference type="EMBL" id="FQUE01000001">
    <property type="protein sequence ID" value="SHE57980.1"/>
    <property type="molecule type" value="Genomic_DNA"/>
</dbReference>